<evidence type="ECO:0000313" key="2">
    <source>
        <dbReference type="Proteomes" id="UP001498501"/>
    </source>
</evidence>
<protein>
    <recommendedName>
        <fullName evidence="3">Uracil-DNA glycosylase</fullName>
    </recommendedName>
</protein>
<name>A0ABU8ZKI9_ACIJU</name>
<reference evidence="1 2" key="1">
    <citation type="submission" date="2024-03" db="EMBL/GenBank/DDBJ databases">
        <title>Cross-transmission of Acinetobacter junii carrying blaOXA-58 in a neonatal intensive care unit.</title>
        <authorList>
            <person name="Bour M."/>
            <person name="Potron A."/>
            <person name="Lecointe D."/>
        </authorList>
    </citation>
    <scope>NUCLEOTIDE SEQUENCE [LARGE SCALE GENOMIC DNA]</scope>
    <source>
        <strain evidence="1 2">21A3096 case 1</strain>
    </source>
</reference>
<organism evidence="1 2">
    <name type="scientific">Acinetobacter junii</name>
    <dbReference type="NCBI Taxonomy" id="40215"/>
    <lineage>
        <taxon>Bacteria</taxon>
        <taxon>Pseudomonadati</taxon>
        <taxon>Pseudomonadota</taxon>
        <taxon>Gammaproteobacteria</taxon>
        <taxon>Moraxellales</taxon>
        <taxon>Moraxellaceae</taxon>
        <taxon>Acinetobacter</taxon>
    </lineage>
</organism>
<evidence type="ECO:0008006" key="3">
    <source>
        <dbReference type="Google" id="ProtNLM"/>
    </source>
</evidence>
<sequence>MIEYTPKLEKLKEYLDHLSVAEKECLHDLSYPFIPNFDPLFDFSKNKVLIVGQETKGWQGRLKDFLNDDISFENVIKKSKDRHAELYGQTKDQSRFLQFLRKVKQINNNEPVQWLNFYFFDYKKKSFNTFRKKSEYEEISVHLEKLSIQNLSEQIKRLKPKVIFFTGQYHNNFPKLEESLELLSNEKIMTGEHVDKFTMRIWNNETLVLRVPHPAHWRASSNEARKVALKYFKLFDASKNIDDFKAQIRVSN</sequence>
<dbReference type="Proteomes" id="UP001498501">
    <property type="component" value="Unassembled WGS sequence"/>
</dbReference>
<keyword evidence="2" id="KW-1185">Reference proteome</keyword>
<proteinExistence type="predicted"/>
<comment type="caution">
    <text evidence="1">The sequence shown here is derived from an EMBL/GenBank/DDBJ whole genome shotgun (WGS) entry which is preliminary data.</text>
</comment>
<dbReference type="EMBL" id="JBBMLE010000136">
    <property type="protein sequence ID" value="MEK0254122.1"/>
    <property type="molecule type" value="Genomic_DNA"/>
</dbReference>
<evidence type="ECO:0000313" key="1">
    <source>
        <dbReference type="EMBL" id="MEK0254122.1"/>
    </source>
</evidence>
<gene>
    <name evidence="1" type="ORF">WM018_17015</name>
</gene>
<dbReference type="RefSeq" id="WP_057691016.1">
    <property type="nucleotide sequence ID" value="NZ_JAHNFA010000074.1"/>
</dbReference>
<accession>A0ABU8ZKI9</accession>